<dbReference type="InterPro" id="IPR000626">
    <property type="entry name" value="Ubiquitin-like_dom"/>
</dbReference>
<dbReference type="Gene3D" id="3.90.70.80">
    <property type="match status" value="1"/>
</dbReference>
<dbReference type="SUPFAM" id="SSF54001">
    <property type="entry name" value="Cysteine proteinases"/>
    <property type="match status" value="1"/>
</dbReference>
<feature type="domain" description="OTU" evidence="11">
    <location>
        <begin position="103"/>
        <end position="216"/>
    </location>
</feature>
<evidence type="ECO:0000313" key="12">
    <source>
        <dbReference type="EMBL" id="KAJ3641300.1"/>
    </source>
</evidence>
<evidence type="ECO:0000259" key="10">
    <source>
        <dbReference type="PROSITE" id="PS50053"/>
    </source>
</evidence>
<dbReference type="EMBL" id="JALNTZ010000009">
    <property type="protein sequence ID" value="KAJ3641300.1"/>
    <property type="molecule type" value="Genomic_DNA"/>
</dbReference>
<keyword evidence="8" id="KW-0862">Zinc</keyword>
<dbReference type="GO" id="GO:0016579">
    <property type="term" value="P:protein deubiquitination"/>
    <property type="evidence" value="ECO:0007669"/>
    <property type="project" value="TreeGrafter"/>
</dbReference>
<dbReference type="Pfam" id="PF21403">
    <property type="entry name" value="OTU1_UBXL"/>
    <property type="match status" value="1"/>
</dbReference>
<evidence type="ECO:0000256" key="4">
    <source>
        <dbReference type="ARBA" id="ARBA00022771"/>
    </source>
</evidence>
<dbReference type="Pfam" id="PF24560">
    <property type="entry name" value="zf-C2H2_OTU1_C"/>
    <property type="match status" value="1"/>
</dbReference>
<dbReference type="AlphaFoldDB" id="A0AA38M2F4"/>
<evidence type="ECO:0000313" key="13">
    <source>
        <dbReference type="Proteomes" id="UP001168821"/>
    </source>
</evidence>
<dbReference type="CDD" id="cd22745">
    <property type="entry name" value="OTU_OTU1"/>
    <property type="match status" value="1"/>
</dbReference>
<keyword evidence="9" id="KW-0963">Cytoplasm</keyword>
<keyword evidence="5 9" id="KW-0833">Ubl conjugation pathway</keyword>
<evidence type="ECO:0000256" key="3">
    <source>
        <dbReference type="ARBA" id="ARBA00022723"/>
    </source>
</evidence>
<name>A0AA38M2F4_9CUCU</name>
<organism evidence="12 13">
    <name type="scientific">Zophobas morio</name>
    <dbReference type="NCBI Taxonomy" id="2755281"/>
    <lineage>
        <taxon>Eukaryota</taxon>
        <taxon>Metazoa</taxon>
        <taxon>Ecdysozoa</taxon>
        <taxon>Arthropoda</taxon>
        <taxon>Hexapoda</taxon>
        <taxon>Insecta</taxon>
        <taxon>Pterygota</taxon>
        <taxon>Neoptera</taxon>
        <taxon>Endopterygota</taxon>
        <taxon>Coleoptera</taxon>
        <taxon>Polyphaga</taxon>
        <taxon>Cucujiformia</taxon>
        <taxon>Tenebrionidae</taxon>
        <taxon>Zophobas</taxon>
    </lineage>
</organism>
<dbReference type="SUPFAM" id="SSF54236">
    <property type="entry name" value="Ubiquitin-like"/>
    <property type="match status" value="1"/>
</dbReference>
<evidence type="ECO:0000256" key="7">
    <source>
        <dbReference type="ARBA" id="ARBA00022807"/>
    </source>
</evidence>
<comment type="catalytic activity">
    <reaction evidence="1 9">
        <text>Thiol-dependent hydrolysis of ester, thioester, amide, peptide and isopeptide bonds formed by the C-terminal Gly of ubiquitin (a 76-residue protein attached to proteins as an intracellular targeting signal).</text>
        <dbReference type="EC" id="3.4.19.12"/>
    </reaction>
</comment>
<keyword evidence="2" id="KW-0645">Protease</keyword>
<dbReference type="PROSITE" id="PS50053">
    <property type="entry name" value="UBIQUITIN_2"/>
    <property type="match status" value="1"/>
</dbReference>
<dbReference type="GO" id="GO:0036503">
    <property type="term" value="P:ERAD pathway"/>
    <property type="evidence" value="ECO:0007669"/>
    <property type="project" value="TreeGrafter"/>
</dbReference>
<dbReference type="InterPro" id="IPR029071">
    <property type="entry name" value="Ubiquitin-like_domsf"/>
</dbReference>
<dbReference type="InterPro" id="IPR038765">
    <property type="entry name" value="Papain-like_cys_pep_sf"/>
</dbReference>
<comment type="function">
    <text evidence="9">Hydrolase that can remove conjugated ubiquitin from proteins and may therefore play an important regulatory role at the level of protein turnover by preventing degradation.</text>
</comment>
<evidence type="ECO:0000256" key="5">
    <source>
        <dbReference type="ARBA" id="ARBA00022786"/>
    </source>
</evidence>
<evidence type="ECO:0000256" key="1">
    <source>
        <dbReference type="ARBA" id="ARBA00000707"/>
    </source>
</evidence>
<dbReference type="PROSITE" id="PS50802">
    <property type="entry name" value="OTU"/>
    <property type="match status" value="1"/>
</dbReference>
<dbReference type="GO" id="GO:0030968">
    <property type="term" value="P:endoplasmic reticulum unfolded protein response"/>
    <property type="evidence" value="ECO:0007669"/>
    <property type="project" value="TreeGrafter"/>
</dbReference>
<dbReference type="Gene3D" id="3.10.20.90">
    <property type="entry name" value="Phosphatidylinositol 3-kinase Catalytic Subunit, Chain A, domain 1"/>
    <property type="match status" value="1"/>
</dbReference>
<comment type="subcellular location">
    <subcellularLocation>
        <location evidence="9">Cytoplasm</location>
    </subcellularLocation>
</comment>
<dbReference type="Proteomes" id="UP001168821">
    <property type="component" value="Unassembled WGS sequence"/>
</dbReference>
<dbReference type="InterPro" id="IPR048857">
    <property type="entry name" value="OTU1_Ubl"/>
</dbReference>
<evidence type="ECO:0000256" key="6">
    <source>
        <dbReference type="ARBA" id="ARBA00022801"/>
    </source>
</evidence>
<keyword evidence="3" id="KW-0479">Metal-binding</keyword>
<dbReference type="FunFam" id="3.10.20.90:FF:000096">
    <property type="entry name" value="Ubiquitin thioesterase OTU1"/>
    <property type="match status" value="1"/>
</dbReference>
<dbReference type="CDD" id="cd17059">
    <property type="entry name" value="Ubl_OTU1"/>
    <property type="match status" value="1"/>
</dbReference>
<dbReference type="PANTHER" id="PTHR13312">
    <property type="entry name" value="HIV-INDUCED PROTEIN-7-LIKE PROTEASE"/>
    <property type="match status" value="1"/>
</dbReference>
<gene>
    <name evidence="12" type="ORF">Zmor_027812</name>
</gene>
<evidence type="ECO:0000259" key="11">
    <source>
        <dbReference type="PROSITE" id="PS50802"/>
    </source>
</evidence>
<dbReference type="Pfam" id="PF02338">
    <property type="entry name" value="OTU"/>
    <property type="match status" value="1"/>
</dbReference>
<evidence type="ECO:0000256" key="9">
    <source>
        <dbReference type="RuleBase" id="RU367104"/>
    </source>
</evidence>
<proteinExistence type="predicted"/>
<protein>
    <recommendedName>
        <fullName evidence="9">Ubiquitin thioesterase OTU</fullName>
        <ecNumber evidence="9">3.4.19.12</ecNumber>
    </recommendedName>
</protein>
<dbReference type="GO" id="GO:0005829">
    <property type="term" value="C:cytosol"/>
    <property type="evidence" value="ECO:0007669"/>
    <property type="project" value="TreeGrafter"/>
</dbReference>
<dbReference type="GO" id="GO:0005634">
    <property type="term" value="C:nucleus"/>
    <property type="evidence" value="ECO:0007669"/>
    <property type="project" value="TreeGrafter"/>
</dbReference>
<dbReference type="InterPro" id="IPR003323">
    <property type="entry name" value="OTU_dom"/>
</dbReference>
<reference evidence="12" key="1">
    <citation type="journal article" date="2023" name="G3 (Bethesda)">
        <title>Whole genome assemblies of Zophobas morio and Tenebrio molitor.</title>
        <authorList>
            <person name="Kaur S."/>
            <person name="Stinson S.A."/>
            <person name="diCenzo G.C."/>
        </authorList>
    </citation>
    <scope>NUCLEOTIDE SEQUENCE</scope>
    <source>
        <strain evidence="12">QUZm001</strain>
    </source>
</reference>
<keyword evidence="4" id="KW-0863">Zinc-finger</keyword>
<feature type="domain" description="Ubiquitin-like" evidence="10">
    <location>
        <begin position="3"/>
        <end position="76"/>
    </location>
</feature>
<comment type="caution">
    <text evidence="12">The sequence shown here is derived from an EMBL/GenBank/DDBJ whole genome shotgun (WGS) entry which is preliminary data.</text>
</comment>
<dbReference type="GO" id="GO:0004843">
    <property type="term" value="F:cysteine-type deubiquitinase activity"/>
    <property type="evidence" value="ECO:0007669"/>
    <property type="project" value="UniProtKB-UniRule"/>
</dbReference>
<evidence type="ECO:0000256" key="8">
    <source>
        <dbReference type="ARBA" id="ARBA00022833"/>
    </source>
</evidence>
<keyword evidence="6 9" id="KW-0378">Hydrolase</keyword>
<dbReference type="EC" id="3.4.19.12" evidence="9"/>
<dbReference type="InterPro" id="IPR057766">
    <property type="entry name" value="Znf-C2H2_OTU1-like_C"/>
</dbReference>
<keyword evidence="7 9" id="KW-0788">Thiol protease</keyword>
<keyword evidence="13" id="KW-1185">Reference proteome</keyword>
<dbReference type="GO" id="GO:0008270">
    <property type="term" value="F:zinc ion binding"/>
    <property type="evidence" value="ECO:0007669"/>
    <property type="project" value="UniProtKB-KW"/>
</dbReference>
<accession>A0AA38M2F4</accession>
<evidence type="ECO:0000256" key="2">
    <source>
        <dbReference type="ARBA" id="ARBA00022670"/>
    </source>
</evidence>
<dbReference type="PANTHER" id="PTHR13312:SF0">
    <property type="entry name" value="UBIQUITIN THIOESTERASE OTU1"/>
    <property type="match status" value="1"/>
</dbReference>
<sequence length="302" mass="33616">MSFALRIKTKAGQEVLRNLTPEHTVKDLKTQLSSISKIPRDRLHILSGYPPKPLDLTQDSLSLSKSGIKSGDTLILEEKAPPPKEVTYKSHISDFGANSSGILMKKVVPADNSCLFGSIYFALNGKIDDSGTAAPYMRQVIAQTVANDPETFSEAILGKPNDEYCTWIQDDKSWGGAIELAILSNHYGFEIAVVDTINAIINRFGEDQHYTLRIFLLFDGIHYDPLFLESADGNNIQTIFPTDDEKVLRQAEELAREANASRQFTDVNKFTLKCMNCNIYLNGQLQAREHAQTTGHMNFGEV</sequence>